<reference evidence="3" key="1">
    <citation type="submission" date="2023-10" db="EMBL/GenBank/DDBJ databases">
        <authorList>
            <person name="Chen Y."/>
            <person name="Shah S."/>
            <person name="Dougan E. K."/>
            <person name="Thang M."/>
            <person name="Chan C."/>
        </authorList>
    </citation>
    <scope>NUCLEOTIDE SEQUENCE [LARGE SCALE GENOMIC DNA]</scope>
</reference>
<feature type="signal peptide" evidence="2">
    <location>
        <begin position="1"/>
        <end position="18"/>
    </location>
</feature>
<evidence type="ECO:0000313" key="4">
    <source>
        <dbReference type="EMBL" id="CAK0833071.1"/>
    </source>
</evidence>
<sequence length="222" mass="23674">MAGMLPLVVLGGRAVALGAAPCRREAAPVREATEPGAGPELGASPPRKQEAIDSQSTVASDGAGGSEASDSDEPRTTVQLRNVPPAFSRAMLLSLLDAQGFRARYDFVYRAEDTVADAFVNFLTAEDASRFRCLLNLPGPPGLQREGAGCSTTWSLWQGLAENVRRYRNSPVMGKGVADGFKPIVLSEGKRVAFPRPTKKVKEPRVRKDLVRRTGGPEAAQA</sequence>
<dbReference type="EMBL" id="CAUYUJ010011280">
    <property type="protein sequence ID" value="CAK0831486.1"/>
    <property type="molecule type" value="Genomic_DNA"/>
</dbReference>
<keyword evidence="2" id="KW-0732">Signal</keyword>
<dbReference type="Proteomes" id="UP001189429">
    <property type="component" value="Unassembled WGS sequence"/>
</dbReference>
<organism evidence="3 5">
    <name type="scientific">Prorocentrum cordatum</name>
    <dbReference type="NCBI Taxonomy" id="2364126"/>
    <lineage>
        <taxon>Eukaryota</taxon>
        <taxon>Sar</taxon>
        <taxon>Alveolata</taxon>
        <taxon>Dinophyceae</taxon>
        <taxon>Prorocentrales</taxon>
        <taxon>Prorocentraceae</taxon>
        <taxon>Prorocentrum</taxon>
    </lineage>
</organism>
<dbReference type="EMBL" id="CAUYUJ010012017">
    <property type="protein sequence ID" value="CAK0833071.1"/>
    <property type="molecule type" value="Genomic_DNA"/>
</dbReference>
<dbReference type="InterPro" id="IPR035979">
    <property type="entry name" value="RBD_domain_sf"/>
</dbReference>
<feature type="compositionally biased region" description="Basic and acidic residues" evidence="1">
    <location>
        <begin position="200"/>
        <end position="212"/>
    </location>
</feature>
<feature type="chain" id="PRO_5045028932" evidence="2">
    <location>
        <begin position="19"/>
        <end position="222"/>
    </location>
</feature>
<feature type="region of interest" description="Disordered" evidence="1">
    <location>
        <begin position="24"/>
        <end position="77"/>
    </location>
</feature>
<dbReference type="SUPFAM" id="SSF54928">
    <property type="entry name" value="RNA-binding domain, RBD"/>
    <property type="match status" value="1"/>
</dbReference>
<gene>
    <name evidence="3" type="ORF">PCOR1329_LOCUS29791</name>
    <name evidence="4" type="ORF">PCOR1329_LOCUS30898</name>
</gene>
<comment type="caution">
    <text evidence="3">The sequence shown here is derived from an EMBL/GenBank/DDBJ whole genome shotgun (WGS) entry which is preliminary data.</text>
</comment>
<evidence type="ECO:0000256" key="1">
    <source>
        <dbReference type="SAM" id="MobiDB-lite"/>
    </source>
</evidence>
<evidence type="ECO:0000313" key="5">
    <source>
        <dbReference type="Proteomes" id="UP001189429"/>
    </source>
</evidence>
<name>A0ABN9SIF2_9DINO</name>
<accession>A0ABN9SIF2</accession>
<evidence type="ECO:0000256" key="2">
    <source>
        <dbReference type="SAM" id="SignalP"/>
    </source>
</evidence>
<feature type="region of interest" description="Disordered" evidence="1">
    <location>
        <begin position="196"/>
        <end position="222"/>
    </location>
</feature>
<keyword evidence="5" id="KW-1185">Reference proteome</keyword>
<evidence type="ECO:0000313" key="3">
    <source>
        <dbReference type="EMBL" id="CAK0831486.1"/>
    </source>
</evidence>
<feature type="compositionally biased region" description="Basic and acidic residues" evidence="1">
    <location>
        <begin position="24"/>
        <end position="33"/>
    </location>
</feature>
<proteinExistence type="predicted"/>
<protein>
    <submittedName>
        <fullName evidence="3">Uncharacterized protein</fullName>
    </submittedName>
</protein>